<proteinExistence type="predicted"/>
<dbReference type="InterPro" id="IPR029058">
    <property type="entry name" value="AB_hydrolase_fold"/>
</dbReference>
<dbReference type="EMBL" id="LBTR01000045">
    <property type="protein sequence ID" value="KKQ43630.1"/>
    <property type="molecule type" value="Genomic_DNA"/>
</dbReference>
<dbReference type="SUPFAM" id="SSF53474">
    <property type="entry name" value="alpha/beta-Hydrolases"/>
    <property type="match status" value="1"/>
</dbReference>
<dbReference type="Gene3D" id="3.40.50.1820">
    <property type="entry name" value="alpha/beta hydrolase"/>
    <property type="match status" value="1"/>
</dbReference>
<evidence type="ECO:0000313" key="2">
    <source>
        <dbReference type="Proteomes" id="UP000034603"/>
    </source>
</evidence>
<evidence type="ECO:0000313" key="1">
    <source>
        <dbReference type="EMBL" id="KKQ43630.1"/>
    </source>
</evidence>
<dbReference type="Proteomes" id="UP000034603">
    <property type="component" value="Unassembled WGS sequence"/>
</dbReference>
<evidence type="ECO:0008006" key="3">
    <source>
        <dbReference type="Google" id="ProtNLM"/>
    </source>
</evidence>
<name>A0A0G0HYE6_9BACT</name>
<accession>A0A0G0HYE6</accession>
<reference evidence="1 2" key="1">
    <citation type="journal article" date="2015" name="Nature">
        <title>rRNA introns, odd ribosomes, and small enigmatic genomes across a large radiation of phyla.</title>
        <authorList>
            <person name="Brown C.T."/>
            <person name="Hug L.A."/>
            <person name="Thomas B.C."/>
            <person name="Sharon I."/>
            <person name="Castelle C.J."/>
            <person name="Singh A."/>
            <person name="Wilkins M.J."/>
            <person name="Williams K.H."/>
            <person name="Banfield J.F."/>
        </authorList>
    </citation>
    <scope>NUCLEOTIDE SEQUENCE [LARGE SCALE GENOMIC DNA]</scope>
</reference>
<organism evidence="1 2">
    <name type="scientific">Candidatus Woesebacteria bacterium GW2011_GWA1_37_8</name>
    <dbReference type="NCBI Taxonomy" id="1618546"/>
    <lineage>
        <taxon>Bacteria</taxon>
        <taxon>Candidatus Woeseibacteriota</taxon>
    </lineage>
</organism>
<gene>
    <name evidence="1" type="ORF">US62_C0045G0002</name>
</gene>
<sequence length="162" mass="18637">MRTIILPGYSLHNKDWAYDVKSKLESAGFEAEVYEWKHWQGGRMNLPDEVKNICKIIGDEKVNFIAKSIGTKVLMKIFSKVGKQINKVILCGIPIDPVTYMGGIKKIGGKKLLIFQNSKDPFMPYKAISVYVKLIDKNIKVVEKEANTHEYPYYDEFINFLK</sequence>
<dbReference type="AlphaFoldDB" id="A0A0G0HYE6"/>
<comment type="caution">
    <text evidence="1">The sequence shown here is derived from an EMBL/GenBank/DDBJ whole genome shotgun (WGS) entry which is preliminary data.</text>
</comment>
<protein>
    <recommendedName>
        <fullName evidence="3">Alpha/beta hydrolase</fullName>
    </recommendedName>
</protein>